<protein>
    <submittedName>
        <fullName evidence="2">Uncharacterized protein</fullName>
    </submittedName>
</protein>
<evidence type="ECO:0000313" key="3">
    <source>
        <dbReference type="Proteomes" id="UP000176603"/>
    </source>
</evidence>
<accession>A0A1F7UMF6</accession>
<dbReference type="AlphaFoldDB" id="A0A1F7UMF6"/>
<evidence type="ECO:0000256" key="1">
    <source>
        <dbReference type="SAM" id="MobiDB-lite"/>
    </source>
</evidence>
<comment type="caution">
    <text evidence="2">The sequence shown here is derived from an EMBL/GenBank/DDBJ whole genome shotgun (WGS) entry which is preliminary data.</text>
</comment>
<reference evidence="2 3" key="1">
    <citation type="journal article" date="2016" name="Nat. Commun.">
        <title>Thousands of microbial genomes shed light on interconnected biogeochemical processes in an aquifer system.</title>
        <authorList>
            <person name="Anantharaman K."/>
            <person name="Brown C.T."/>
            <person name="Hug L.A."/>
            <person name="Sharon I."/>
            <person name="Castelle C.J."/>
            <person name="Probst A.J."/>
            <person name="Thomas B.C."/>
            <person name="Singh A."/>
            <person name="Wilkins M.J."/>
            <person name="Karaoz U."/>
            <person name="Brodie E.L."/>
            <person name="Williams K.H."/>
            <person name="Hubbard S.S."/>
            <person name="Banfield J.F."/>
        </authorList>
    </citation>
    <scope>NUCLEOTIDE SEQUENCE [LARGE SCALE GENOMIC DNA]</scope>
</reference>
<dbReference type="EMBL" id="MGEH01000009">
    <property type="protein sequence ID" value="OGL79439.1"/>
    <property type="molecule type" value="Genomic_DNA"/>
</dbReference>
<feature type="compositionally biased region" description="Polar residues" evidence="1">
    <location>
        <begin position="7"/>
        <end position="22"/>
    </location>
</feature>
<organism evidence="2 3">
    <name type="scientific">Candidatus Uhrbacteria bacterium RIFCSPHIGHO2_12_FULL_60_25</name>
    <dbReference type="NCBI Taxonomy" id="1802399"/>
    <lineage>
        <taxon>Bacteria</taxon>
        <taxon>Candidatus Uhriibacteriota</taxon>
    </lineage>
</organism>
<feature type="region of interest" description="Disordered" evidence="1">
    <location>
        <begin position="1"/>
        <end position="47"/>
    </location>
</feature>
<gene>
    <name evidence="2" type="ORF">A3E39_03980</name>
</gene>
<sequence>MNEKSDLQPTPDDSQSGWTTDLSPAPTVRNSVVTVPPAPPSSRSRSRLIDRALEEGDPRIIESALDGFPTK</sequence>
<name>A0A1F7UMF6_9BACT</name>
<dbReference type="Proteomes" id="UP000176603">
    <property type="component" value="Unassembled WGS sequence"/>
</dbReference>
<evidence type="ECO:0000313" key="2">
    <source>
        <dbReference type="EMBL" id="OGL79439.1"/>
    </source>
</evidence>
<proteinExistence type="predicted"/>